<evidence type="ECO:0000313" key="1">
    <source>
        <dbReference type="EMBL" id="ALM76269.1"/>
    </source>
</evidence>
<evidence type="ECO:0000313" key="2">
    <source>
        <dbReference type="Proteomes" id="UP000066042"/>
    </source>
</evidence>
<gene>
    <name evidence="1" type="ORF">TBCH5v1_2376</name>
</gene>
<proteinExistence type="predicted"/>
<organism evidence="1 2">
    <name type="scientific">Thermococcus barophilus</name>
    <dbReference type="NCBI Taxonomy" id="55802"/>
    <lineage>
        <taxon>Archaea</taxon>
        <taxon>Methanobacteriati</taxon>
        <taxon>Methanobacteriota</taxon>
        <taxon>Thermococci</taxon>
        <taxon>Thermococcales</taxon>
        <taxon>Thermococcaceae</taxon>
        <taxon>Thermococcus</taxon>
    </lineage>
</organism>
<name>A0A0S1XEQ6_THEBA</name>
<accession>A0A0S1XEQ6</accession>
<dbReference type="AlphaFoldDB" id="A0A0S1XEQ6"/>
<sequence length="56" mass="6774">MRFPFNYELLKPEENQNWTTSEDLTFPFNYELLKLVFSSDEKMNKALESFHSTMSF</sequence>
<dbReference type="PATRIC" id="fig|55802.8.peg.2356"/>
<dbReference type="Proteomes" id="UP000066042">
    <property type="component" value="Chromosome"/>
</dbReference>
<protein>
    <submittedName>
        <fullName evidence="1">Uncharacterized protein</fullName>
    </submittedName>
</protein>
<dbReference type="EMBL" id="CP013050">
    <property type="protein sequence ID" value="ALM76269.1"/>
    <property type="molecule type" value="Genomic_DNA"/>
</dbReference>
<reference evidence="1 2" key="1">
    <citation type="journal article" date="2016" name="Genome Announc.">
        <title>Complete genome sequence of the hyperthermophilic and piezophilic archaeon Thermococcus barophilus Ch5, capable of growth at the expense of hydrogenogenesis from carbon monoxide and formate.</title>
        <authorList>
            <person name="Oger P."/>
            <person name="Sokolova T.G."/>
            <person name="Kozhevnikova D.A."/>
            <person name="Taranov E.A."/>
            <person name="Vannier P."/>
            <person name="Lee H.S."/>
            <person name="Kwon K.K."/>
            <person name="Kang S.G."/>
            <person name="Lee J.H."/>
            <person name="Bonch-Osmolovskaya E.A."/>
            <person name="Lebedinsky A.V."/>
        </authorList>
    </citation>
    <scope>NUCLEOTIDE SEQUENCE [LARGE SCALE GENOMIC DNA]</scope>
    <source>
        <strain evidence="2">Ch5</strain>
    </source>
</reference>